<keyword evidence="1" id="KW-0472">Membrane</keyword>
<dbReference type="Proteomes" id="UP000011560">
    <property type="component" value="Unassembled WGS sequence"/>
</dbReference>
<keyword evidence="1" id="KW-1133">Transmembrane helix</keyword>
<proteinExistence type="predicted"/>
<dbReference type="AlphaFoldDB" id="M0BMC9"/>
<feature type="transmembrane region" description="Helical" evidence="1">
    <location>
        <begin position="42"/>
        <end position="60"/>
    </location>
</feature>
<organism evidence="2 3">
    <name type="scientific">Halovivax asiaticus JCM 14624</name>
    <dbReference type="NCBI Taxonomy" id="1227490"/>
    <lineage>
        <taxon>Archaea</taxon>
        <taxon>Methanobacteriati</taxon>
        <taxon>Methanobacteriota</taxon>
        <taxon>Stenosarchaea group</taxon>
        <taxon>Halobacteria</taxon>
        <taxon>Halobacteriales</taxon>
        <taxon>Natrialbaceae</taxon>
        <taxon>Halovivax</taxon>
    </lineage>
</organism>
<dbReference type="RefSeq" id="WP_007700740.1">
    <property type="nucleotide sequence ID" value="NZ_AOIQ01000014.1"/>
</dbReference>
<accession>M0BMC9</accession>
<dbReference type="STRING" id="1227490.C479_08258"/>
<name>M0BMC9_9EURY</name>
<sequence>MSTQSGWIAPDHVELVGIVVIGLIFLAMALQRLDDPTSRQGIATIIGTFGVFLLFLWYLYAKPTSELTLPPCGSA</sequence>
<dbReference type="EMBL" id="AOIQ01000014">
    <property type="protein sequence ID" value="ELZ10789.1"/>
    <property type="molecule type" value="Genomic_DNA"/>
</dbReference>
<protein>
    <submittedName>
        <fullName evidence="2">Uncharacterized protein</fullName>
    </submittedName>
</protein>
<dbReference type="OrthoDB" id="206378at2157"/>
<evidence type="ECO:0000256" key="1">
    <source>
        <dbReference type="SAM" id="Phobius"/>
    </source>
</evidence>
<evidence type="ECO:0000313" key="2">
    <source>
        <dbReference type="EMBL" id="ELZ10789.1"/>
    </source>
</evidence>
<keyword evidence="3" id="KW-1185">Reference proteome</keyword>
<evidence type="ECO:0000313" key="3">
    <source>
        <dbReference type="Proteomes" id="UP000011560"/>
    </source>
</evidence>
<reference evidence="2 3" key="1">
    <citation type="journal article" date="2014" name="PLoS Genet.">
        <title>Phylogenetically driven sequencing of extremely halophilic archaea reveals strategies for static and dynamic osmo-response.</title>
        <authorList>
            <person name="Becker E.A."/>
            <person name="Seitzer P.M."/>
            <person name="Tritt A."/>
            <person name="Larsen D."/>
            <person name="Krusor M."/>
            <person name="Yao A.I."/>
            <person name="Wu D."/>
            <person name="Madern D."/>
            <person name="Eisen J.A."/>
            <person name="Darling A.E."/>
            <person name="Facciotti M.T."/>
        </authorList>
    </citation>
    <scope>NUCLEOTIDE SEQUENCE [LARGE SCALE GENOMIC DNA]</scope>
    <source>
        <strain evidence="2 3">JCM 14624</strain>
    </source>
</reference>
<gene>
    <name evidence="2" type="ORF">C479_08258</name>
</gene>
<comment type="caution">
    <text evidence="2">The sequence shown here is derived from an EMBL/GenBank/DDBJ whole genome shotgun (WGS) entry which is preliminary data.</text>
</comment>
<feature type="transmembrane region" description="Helical" evidence="1">
    <location>
        <begin position="12"/>
        <end position="30"/>
    </location>
</feature>
<keyword evidence="1" id="KW-0812">Transmembrane</keyword>